<feature type="region of interest" description="Disordered" evidence="1">
    <location>
        <begin position="42"/>
        <end position="137"/>
    </location>
</feature>
<name>A0A8D8CEB3_CULPI</name>
<evidence type="ECO:0000313" key="2">
    <source>
        <dbReference type="EMBL" id="CAG6493209.1"/>
    </source>
</evidence>
<dbReference type="EMBL" id="HBUE01123006">
    <property type="protein sequence ID" value="CAG6493209.1"/>
    <property type="molecule type" value="Transcribed_RNA"/>
</dbReference>
<feature type="compositionally biased region" description="Polar residues" evidence="1">
    <location>
        <begin position="60"/>
        <end position="72"/>
    </location>
</feature>
<evidence type="ECO:0000256" key="1">
    <source>
        <dbReference type="SAM" id="MobiDB-lite"/>
    </source>
</evidence>
<accession>A0A8D8CEB3</accession>
<organism evidence="2">
    <name type="scientific">Culex pipiens</name>
    <name type="common">House mosquito</name>
    <dbReference type="NCBI Taxonomy" id="7175"/>
    <lineage>
        <taxon>Eukaryota</taxon>
        <taxon>Metazoa</taxon>
        <taxon>Ecdysozoa</taxon>
        <taxon>Arthropoda</taxon>
        <taxon>Hexapoda</taxon>
        <taxon>Insecta</taxon>
        <taxon>Pterygota</taxon>
        <taxon>Neoptera</taxon>
        <taxon>Endopterygota</taxon>
        <taxon>Diptera</taxon>
        <taxon>Nematocera</taxon>
        <taxon>Culicoidea</taxon>
        <taxon>Culicidae</taxon>
        <taxon>Culicinae</taxon>
        <taxon>Culicini</taxon>
        <taxon>Culex</taxon>
        <taxon>Culex</taxon>
    </lineage>
</organism>
<sequence length="137" mass="13677">MRQVCNFSPPVAPSAPLTLPGASGSPACESCRIPPVAAALVQTNTRSASPGPPSPAGCAQNPSERTCPSSPSDVRPNLPESTAIPPVPRRAQPSSSASSSKNQRHPHAPTPAPAGTAQTPAAPPGTRKPPAQTAPSS</sequence>
<proteinExistence type="predicted"/>
<feature type="region of interest" description="Disordered" evidence="1">
    <location>
        <begin position="1"/>
        <end position="27"/>
    </location>
</feature>
<reference evidence="2" key="1">
    <citation type="submission" date="2021-05" db="EMBL/GenBank/DDBJ databases">
        <authorList>
            <person name="Alioto T."/>
            <person name="Alioto T."/>
            <person name="Gomez Garrido J."/>
        </authorList>
    </citation>
    <scope>NUCLEOTIDE SEQUENCE</scope>
</reference>
<protein>
    <submittedName>
        <fullName evidence="2">(northern house mosquito) hypothetical protein</fullName>
    </submittedName>
</protein>
<dbReference type="AlphaFoldDB" id="A0A8D8CEB3"/>